<reference evidence="2" key="1">
    <citation type="submission" date="2011-03" db="EMBL/GenBank/DDBJ databases">
        <title>The genome sequence of Vavraia culicis strain floridensis.</title>
        <authorList>
            <consortium name="The Broad Institute Genome Sequencing Platform"/>
            <person name="Cuomo C."/>
            <person name="Becnel J."/>
            <person name="Sanscrainte N."/>
            <person name="Young S.K."/>
            <person name="Zeng Q."/>
            <person name="Gargeya S."/>
            <person name="Fitzgerald M."/>
            <person name="Haas B."/>
            <person name="Abouelleil A."/>
            <person name="Alvarado L."/>
            <person name="Arachchi H.M."/>
            <person name="Berlin A."/>
            <person name="Chapman S.B."/>
            <person name="Gearin G."/>
            <person name="Goldberg J."/>
            <person name="Griggs A."/>
            <person name="Gujja S."/>
            <person name="Hansen M."/>
            <person name="Heiman D."/>
            <person name="Howarth C."/>
            <person name="Larimer J."/>
            <person name="Lui A."/>
            <person name="MacDonald P.J.P."/>
            <person name="McCowen C."/>
            <person name="Montmayeur A."/>
            <person name="Murphy C."/>
            <person name="Neiman D."/>
            <person name="Pearson M."/>
            <person name="Priest M."/>
            <person name="Roberts A."/>
            <person name="Saif S."/>
            <person name="Shea T."/>
            <person name="Sisk P."/>
            <person name="Stolte C."/>
            <person name="Sykes S."/>
            <person name="Wortman J."/>
            <person name="Nusbaum C."/>
            <person name="Birren B."/>
        </authorList>
    </citation>
    <scope>NUCLEOTIDE SEQUENCE [LARGE SCALE GENOMIC DNA]</scope>
    <source>
        <strain evidence="2">floridensis</strain>
    </source>
</reference>
<name>L2GSG5_VAVCU</name>
<evidence type="ECO:0000313" key="2">
    <source>
        <dbReference type="Proteomes" id="UP000011081"/>
    </source>
</evidence>
<dbReference type="VEuPathDB" id="MicrosporidiaDB:VCUG_02480"/>
<dbReference type="EMBL" id="GL877470">
    <property type="protein sequence ID" value="ELA46025.1"/>
    <property type="molecule type" value="Genomic_DNA"/>
</dbReference>
<dbReference type="GeneID" id="19880342"/>
<dbReference type="OMA" id="HRFNYNN"/>
<dbReference type="Proteomes" id="UP000011081">
    <property type="component" value="Unassembled WGS sequence"/>
</dbReference>
<keyword evidence="2" id="KW-1185">Reference proteome</keyword>
<dbReference type="RefSeq" id="XP_008075488.1">
    <property type="nucleotide sequence ID" value="XM_008077297.1"/>
</dbReference>
<accession>L2GSG5</accession>
<proteinExistence type="predicted"/>
<dbReference type="AlphaFoldDB" id="L2GSG5"/>
<protein>
    <submittedName>
        <fullName evidence="1">Uncharacterized protein</fullName>
    </submittedName>
</protein>
<dbReference type="HOGENOM" id="CLU_529140_0_0_1"/>
<organism evidence="1 2">
    <name type="scientific">Vavraia culicis (isolate floridensis)</name>
    <name type="common">Microsporidian parasite</name>
    <dbReference type="NCBI Taxonomy" id="948595"/>
    <lineage>
        <taxon>Eukaryota</taxon>
        <taxon>Fungi</taxon>
        <taxon>Fungi incertae sedis</taxon>
        <taxon>Microsporidia</taxon>
        <taxon>Pleistophoridae</taxon>
        <taxon>Vavraia</taxon>
    </lineage>
</organism>
<evidence type="ECO:0000313" key="1">
    <source>
        <dbReference type="EMBL" id="ELA46025.1"/>
    </source>
</evidence>
<dbReference type="InParanoid" id="L2GSG5"/>
<sequence length="515" mass="60158">MENKPTMKMMREILASSRNINGLKLNSLVQIDITIDFINLYHQYPQETEKIVTNYANEIKMYSYHIKRLILRHRFNYNNPCIGYDACNTGNCSSKQPCHTACGDETTERKERYCLSPVLKINYTFRNTNSSIRKLNLRNCFRHADSNELFFVEGQFFLFQINTNTLFKSYRCTNKLCRSPDTILEISNFLYYYNNEADAIELIFCKKHSKECRACLTSLQEAFSERKIEKSYYFRLSEGSSVQKCVTVCGVDYTNDEFIGALGHFIRGSGGDLLFCVLKTWRKHQQIRSIRSSSVELTTKYIFDGIKNSICAQDQLITIILSIQLFNNLKILIYTFDVTGVSRIANNFLAVHHMKIKLFYTNVVNSGGIYINSLSEYKNRIEENVDLMFIFRKNDELNLCYKYQKKMDKQKFIYEESITVDQNSLSSRLDTYLSANSCVKHDISSILLQYLDSQLFTELQTAALRIYLKNKKKINISRIIYTLNNLIIGYRNLINRNIDKTDLHLIEKLVIDKLI</sequence>
<dbReference type="OrthoDB" id="10389619at2759"/>
<gene>
    <name evidence="1" type="ORF">VCUG_02480</name>
</gene>